<reference evidence="4" key="1">
    <citation type="submission" date="2024-03" db="EMBL/GenBank/DDBJ databases">
        <authorList>
            <consortium name="ELIXIR-Norway"/>
            <consortium name="Elixir Norway"/>
        </authorList>
    </citation>
    <scope>NUCLEOTIDE SEQUENCE</scope>
</reference>
<evidence type="ECO:0000313" key="5">
    <source>
        <dbReference type="Proteomes" id="UP001497522"/>
    </source>
</evidence>
<proteinExistence type="predicted"/>
<dbReference type="PROSITE" id="PS50985">
    <property type="entry name" value="GRAS"/>
    <property type="match status" value="1"/>
</dbReference>
<gene>
    <name evidence="4" type="ORF">CSSPJE1EN2_LOCUS22951</name>
</gene>
<dbReference type="EMBL" id="OZ023709">
    <property type="protein sequence ID" value="CAK9881595.1"/>
    <property type="molecule type" value="Genomic_DNA"/>
</dbReference>
<keyword evidence="5" id="KW-1185">Reference proteome</keyword>
<sequence length="687" mass="75150">MATLARSNTAADGELASIFGLQHHNMHATSAHHATGPAVDCLVQNNCMSSMQEESFYRESRYPFTRSSQSSCDNNCGSTSENAIMLLGNKSSKVVVVQDPHPLHHHAYSSSQGGGGSPSPGALTQGSGSPFELLRAISPFTPAALIRSDREPIFGDSIRQASSPDGLDGLLRTMQQQQAGGLEHLTVGFDTPSQHFDHDTPPPAPPSSSWTNDHMGGVGFQGRESDLYHLGTVVHQEPTALQQNGSWMVPDGSNGWLCANWNASSSGGGGAQNHNSMTILQQQQQQQQQQNCGLEEEDVNADSGRGMIPEQSPSSMGVTGLQLVHLLLACAEAVANEQVSLAHVILVRLSSLVVQRGNTMQRLAAVFMDALAARVMKATDSGPYRGLAGDISVPVSDMLEAYSVLYESTPLGKFAHLTCNQILLDAVERENCIHVLDLDIWHGMQWPAFLQALALRPGGPPRVRMTAVGASFNDLEVAREKLQEYATKLQVPFEFCPIVERLVNFHVGMVQLHEGEVLVINTFIQLHRLLIKGDEKFQQFLCDLRSLNPRVVALAENDGDHNSPVFLHRFVECLRYYSAIFDAFETSLQHNSLALLKIEQIFSGQKIRNIIACEGSARVERHESMLNWSRRMEAAGFRGVQISTRAFSQAHLLLSLYFHSGFTLNSEHGYLVAGWYNVGLMGVSAWC</sequence>
<dbReference type="PANTHER" id="PTHR31636">
    <property type="entry name" value="OSJNBA0084A10.13 PROTEIN-RELATED"/>
    <property type="match status" value="1"/>
</dbReference>
<evidence type="ECO:0000256" key="3">
    <source>
        <dbReference type="SAM" id="MobiDB-lite"/>
    </source>
</evidence>
<dbReference type="InterPro" id="IPR005202">
    <property type="entry name" value="TF_GRAS"/>
</dbReference>
<dbReference type="Proteomes" id="UP001497522">
    <property type="component" value="Chromosome 8"/>
</dbReference>
<organism evidence="4 5">
    <name type="scientific">Sphagnum jensenii</name>
    <dbReference type="NCBI Taxonomy" id="128206"/>
    <lineage>
        <taxon>Eukaryota</taxon>
        <taxon>Viridiplantae</taxon>
        <taxon>Streptophyta</taxon>
        <taxon>Embryophyta</taxon>
        <taxon>Bryophyta</taxon>
        <taxon>Sphagnophytina</taxon>
        <taxon>Sphagnopsida</taxon>
        <taxon>Sphagnales</taxon>
        <taxon>Sphagnaceae</taxon>
        <taxon>Sphagnum</taxon>
    </lineage>
</organism>
<name>A0ABP1C030_9BRYO</name>
<accession>A0ABP1C030</accession>
<feature type="region of interest" description="Disordered" evidence="3">
    <location>
        <begin position="104"/>
        <end position="128"/>
    </location>
</feature>
<protein>
    <submittedName>
        <fullName evidence="4">Uncharacterized protein</fullName>
    </submittedName>
</protein>
<evidence type="ECO:0000256" key="2">
    <source>
        <dbReference type="ARBA" id="ARBA00023163"/>
    </source>
</evidence>
<keyword evidence="1" id="KW-0805">Transcription regulation</keyword>
<evidence type="ECO:0000313" key="4">
    <source>
        <dbReference type="EMBL" id="CAK9881595.1"/>
    </source>
</evidence>
<evidence type="ECO:0000256" key="1">
    <source>
        <dbReference type="ARBA" id="ARBA00023015"/>
    </source>
</evidence>
<keyword evidence="2" id="KW-0804">Transcription</keyword>
<dbReference type="Pfam" id="PF03514">
    <property type="entry name" value="GRAS"/>
    <property type="match status" value="1"/>
</dbReference>